<keyword evidence="2" id="KW-1185">Reference proteome</keyword>
<dbReference type="Proteomes" id="UP001497700">
    <property type="component" value="Unassembled WGS sequence"/>
</dbReference>
<name>A0ACB9Z4N3_9PEZI</name>
<gene>
    <name evidence="1" type="ORF">F4820DRAFT_457390</name>
</gene>
<protein>
    <submittedName>
        <fullName evidence="1">Plus-3-domain-containing protein</fullName>
    </submittedName>
</protein>
<dbReference type="EMBL" id="MU393455">
    <property type="protein sequence ID" value="KAI4866695.1"/>
    <property type="molecule type" value="Genomic_DNA"/>
</dbReference>
<evidence type="ECO:0000313" key="1">
    <source>
        <dbReference type="EMBL" id="KAI4866695.1"/>
    </source>
</evidence>
<proteinExistence type="predicted"/>
<accession>A0ACB9Z4N3</accession>
<evidence type="ECO:0000313" key="2">
    <source>
        <dbReference type="Proteomes" id="UP001497700"/>
    </source>
</evidence>
<organism evidence="1 2">
    <name type="scientific">Hypoxylon rubiginosum</name>
    <dbReference type="NCBI Taxonomy" id="110542"/>
    <lineage>
        <taxon>Eukaryota</taxon>
        <taxon>Fungi</taxon>
        <taxon>Dikarya</taxon>
        <taxon>Ascomycota</taxon>
        <taxon>Pezizomycotina</taxon>
        <taxon>Sordariomycetes</taxon>
        <taxon>Xylariomycetidae</taxon>
        <taxon>Xylariales</taxon>
        <taxon>Hypoxylaceae</taxon>
        <taxon>Hypoxylon</taxon>
    </lineage>
</organism>
<sequence>MADVDDEFLALVGGDESDGEVEQDDSHSASGTPDPDAKQTSSKAKPRKRRHDDSDEEEGEASSMASPASQNSAPMDESDSDSDPFQATNTNGKVDDDDDNKYPVDGIYASEIEKEEILALPELEREQLLAKRQEEVDRQRQNTLLRRLLKNREDESQVGKKRKASATDLDDPQRKTARQRTRVGGSKVGETSAGIESLRRARAEKSDRLRRREEDRERKRMSHSASRDSPDRDIGRSSDIEDRRSRTRTPEVKELPPAELRDFERIRLGRSRFAQVCFYPGFDAKITGCYVRVSIGPGPEGENVYRMCHVKGFSKGKPYAMEKKTGQTFVTDQYVKAAHGKAERDWPFISCSDQPFTETEFARYKKVCQDEGIIFPKKPVLDAKIDDINALRDRSWTDAEVNEKIERERSLRERFEPTERKRLLNAIEEAKRRGDDMKVSKLQDQLDSLETPRLAFKTSLTPVTKSSTSSTPSQQDRLAALNAENRRRNAEAVRKAQIMEKAKARKIEMRIARGEHVEEDTSRRLRTKPKFKQDVNDPTDQKPKPLNGSATSTPANGTPKQSPTKAPLLPHLQKLQMQNHQTGKDHKGIPQIHKPIVDDDIIAALDLEIEVDID</sequence>
<comment type="caution">
    <text evidence="1">The sequence shown here is derived from an EMBL/GenBank/DDBJ whole genome shotgun (WGS) entry which is preliminary data.</text>
</comment>
<reference evidence="1 2" key="1">
    <citation type="journal article" date="2022" name="New Phytol.">
        <title>Ecological generalism drives hyperdiversity of secondary metabolite gene clusters in xylarialean endophytes.</title>
        <authorList>
            <person name="Franco M.E.E."/>
            <person name="Wisecaver J.H."/>
            <person name="Arnold A.E."/>
            <person name="Ju Y.M."/>
            <person name="Slot J.C."/>
            <person name="Ahrendt S."/>
            <person name="Moore L.P."/>
            <person name="Eastman K.E."/>
            <person name="Scott K."/>
            <person name="Konkel Z."/>
            <person name="Mondo S.J."/>
            <person name="Kuo A."/>
            <person name="Hayes R.D."/>
            <person name="Haridas S."/>
            <person name="Andreopoulos B."/>
            <person name="Riley R."/>
            <person name="LaButti K."/>
            <person name="Pangilinan J."/>
            <person name="Lipzen A."/>
            <person name="Amirebrahimi M."/>
            <person name="Yan J."/>
            <person name="Adam C."/>
            <person name="Keymanesh K."/>
            <person name="Ng V."/>
            <person name="Louie K."/>
            <person name="Northen T."/>
            <person name="Drula E."/>
            <person name="Henrissat B."/>
            <person name="Hsieh H.M."/>
            <person name="Youens-Clark K."/>
            <person name="Lutzoni F."/>
            <person name="Miadlikowska J."/>
            <person name="Eastwood D.C."/>
            <person name="Hamelin R.C."/>
            <person name="Grigoriev I.V."/>
            <person name="U'Ren J.M."/>
        </authorList>
    </citation>
    <scope>NUCLEOTIDE SEQUENCE [LARGE SCALE GENOMIC DNA]</scope>
    <source>
        <strain evidence="1 2">CBS 119005</strain>
    </source>
</reference>